<dbReference type="Proteomes" id="UP000469421">
    <property type="component" value="Unassembled WGS sequence"/>
</dbReference>
<dbReference type="AlphaFoldDB" id="A0A6N7LS94"/>
<comment type="caution">
    <text evidence="1">The sequence shown here is derived from an EMBL/GenBank/DDBJ whole genome shotgun (WGS) entry which is preliminary data.</text>
</comment>
<dbReference type="PROSITE" id="PS51257">
    <property type="entry name" value="PROKAR_LIPOPROTEIN"/>
    <property type="match status" value="1"/>
</dbReference>
<evidence type="ECO:0000313" key="1">
    <source>
        <dbReference type="EMBL" id="MQX53298.1"/>
    </source>
</evidence>
<evidence type="ECO:0008006" key="3">
    <source>
        <dbReference type="Google" id="ProtNLM"/>
    </source>
</evidence>
<sequence length="188" mass="21073">MMIRILLLTLMALLVGCQYGLPMVDSPHDVYPGEVVLVGKVVLDPPLQEGEQNVSWGSQENLINLFTSDREVMIDPNNVRYGHYQKAIKAPLGASFFTIAPFDKGQISGATIFLEDMEQIYFPGGLQFSVTAEDQAVYLGTIRYRRNDFYEITAIDVLDEYTQARKEFAEKFGDGMTLRKGLLKPVAP</sequence>
<accession>A0A6N7LS94</accession>
<evidence type="ECO:0000313" key="2">
    <source>
        <dbReference type="Proteomes" id="UP000469421"/>
    </source>
</evidence>
<reference evidence="1 2" key="1">
    <citation type="submission" date="2019-10" db="EMBL/GenBank/DDBJ databases">
        <title>Alcanivorax sp.PA15-N-34 draft genome sequence.</title>
        <authorList>
            <person name="Liao X."/>
            <person name="Shao Z."/>
        </authorList>
    </citation>
    <scope>NUCLEOTIDE SEQUENCE [LARGE SCALE GENOMIC DNA]</scope>
    <source>
        <strain evidence="1 2">PA15-N-34</strain>
    </source>
</reference>
<dbReference type="RefSeq" id="WP_153500553.1">
    <property type="nucleotide sequence ID" value="NZ_WIRE01000001.1"/>
</dbReference>
<name>A0A6N7LS94_9GAMM</name>
<organism evidence="1 2">
    <name type="scientific">Alcanivorax sediminis</name>
    <dbReference type="NCBI Taxonomy" id="2663008"/>
    <lineage>
        <taxon>Bacteria</taxon>
        <taxon>Pseudomonadati</taxon>
        <taxon>Pseudomonadota</taxon>
        <taxon>Gammaproteobacteria</taxon>
        <taxon>Oceanospirillales</taxon>
        <taxon>Alcanivoracaceae</taxon>
        <taxon>Alcanivorax</taxon>
    </lineage>
</organism>
<protein>
    <recommendedName>
        <fullName evidence="3">Lipoprotein</fullName>
    </recommendedName>
</protein>
<keyword evidence="2" id="KW-1185">Reference proteome</keyword>
<dbReference type="EMBL" id="WIRE01000001">
    <property type="protein sequence ID" value="MQX53298.1"/>
    <property type="molecule type" value="Genomic_DNA"/>
</dbReference>
<gene>
    <name evidence="1" type="ORF">GFN93_08555</name>
</gene>
<proteinExistence type="predicted"/>